<dbReference type="CDD" id="cd00397">
    <property type="entry name" value="DNA_BRE_C"/>
    <property type="match status" value="1"/>
</dbReference>
<keyword evidence="2" id="KW-0963">Cytoplasm</keyword>
<comment type="caution">
    <text evidence="12">The sequence shown here is derived from an EMBL/GenBank/DDBJ whole genome shotgun (WGS) entry which is preliminary data.</text>
</comment>
<dbReference type="NCBIfam" id="NF040815">
    <property type="entry name" value="recomb_XerA_Arch"/>
    <property type="match status" value="1"/>
</dbReference>
<dbReference type="InterPro" id="IPR044068">
    <property type="entry name" value="CB"/>
</dbReference>
<dbReference type="GO" id="GO:0015074">
    <property type="term" value="P:DNA integration"/>
    <property type="evidence" value="ECO:0007669"/>
    <property type="project" value="UniProtKB-KW"/>
</dbReference>
<dbReference type="SUPFAM" id="SSF56349">
    <property type="entry name" value="DNA breaking-rejoining enzymes"/>
    <property type="match status" value="1"/>
</dbReference>
<evidence type="ECO:0000256" key="8">
    <source>
        <dbReference type="ARBA" id="ARBA00023306"/>
    </source>
</evidence>
<evidence type="ECO:0000256" key="6">
    <source>
        <dbReference type="ARBA" id="ARBA00023125"/>
    </source>
</evidence>
<organism evidence="12 13">
    <name type="scientific">Slackia faecicanis</name>
    <dbReference type="NCBI Taxonomy" id="255723"/>
    <lineage>
        <taxon>Bacteria</taxon>
        <taxon>Bacillati</taxon>
        <taxon>Actinomycetota</taxon>
        <taxon>Coriobacteriia</taxon>
        <taxon>Eggerthellales</taxon>
        <taxon>Eggerthellaceae</taxon>
        <taxon>Slackia</taxon>
    </lineage>
</organism>
<evidence type="ECO:0000256" key="3">
    <source>
        <dbReference type="ARBA" id="ARBA00022618"/>
    </source>
</evidence>
<keyword evidence="4" id="KW-0159">Chromosome partition</keyword>
<evidence type="ECO:0000256" key="4">
    <source>
        <dbReference type="ARBA" id="ARBA00022829"/>
    </source>
</evidence>
<dbReference type="GO" id="GO:0007059">
    <property type="term" value="P:chromosome segregation"/>
    <property type="evidence" value="ECO:0007669"/>
    <property type="project" value="UniProtKB-KW"/>
</dbReference>
<dbReference type="Gene3D" id="1.10.150.130">
    <property type="match status" value="1"/>
</dbReference>
<comment type="subcellular location">
    <subcellularLocation>
        <location evidence="1">Cytoplasm</location>
    </subcellularLocation>
</comment>
<evidence type="ECO:0000256" key="5">
    <source>
        <dbReference type="ARBA" id="ARBA00022908"/>
    </source>
</evidence>
<dbReference type="Pfam" id="PF00589">
    <property type="entry name" value="Phage_integrase"/>
    <property type="match status" value="1"/>
</dbReference>
<dbReference type="InterPro" id="IPR011010">
    <property type="entry name" value="DNA_brk_join_enz"/>
</dbReference>
<evidence type="ECO:0000259" key="10">
    <source>
        <dbReference type="PROSITE" id="PS51898"/>
    </source>
</evidence>
<dbReference type="InterPro" id="IPR013762">
    <property type="entry name" value="Integrase-like_cat_sf"/>
</dbReference>
<dbReference type="PANTHER" id="PTHR30349:SF77">
    <property type="entry name" value="TYROSINE RECOMBINASE XERC"/>
    <property type="match status" value="1"/>
</dbReference>
<dbReference type="GO" id="GO:0005737">
    <property type="term" value="C:cytoplasm"/>
    <property type="evidence" value="ECO:0007669"/>
    <property type="project" value="UniProtKB-SubCell"/>
</dbReference>
<keyword evidence="13" id="KW-1185">Reference proteome</keyword>
<dbReference type="InterPro" id="IPR050090">
    <property type="entry name" value="Tyrosine_recombinase_XerCD"/>
</dbReference>
<evidence type="ECO:0000256" key="1">
    <source>
        <dbReference type="ARBA" id="ARBA00004496"/>
    </source>
</evidence>
<dbReference type="RefSeq" id="WP_123198161.1">
    <property type="nucleotide sequence ID" value="NZ_QICB01000003.1"/>
</dbReference>
<dbReference type="Pfam" id="PF13495">
    <property type="entry name" value="Phage_int_SAM_4"/>
    <property type="match status" value="1"/>
</dbReference>
<evidence type="ECO:0000313" key="12">
    <source>
        <dbReference type="EMBL" id="RNL19839.1"/>
    </source>
</evidence>
<dbReference type="Proteomes" id="UP000267368">
    <property type="component" value="Unassembled WGS sequence"/>
</dbReference>
<dbReference type="GO" id="GO:0051301">
    <property type="term" value="P:cell division"/>
    <property type="evidence" value="ECO:0007669"/>
    <property type="project" value="UniProtKB-KW"/>
</dbReference>
<dbReference type="Gene3D" id="1.10.443.10">
    <property type="entry name" value="Intergrase catalytic core"/>
    <property type="match status" value="1"/>
</dbReference>
<keyword evidence="5" id="KW-0229">DNA integration</keyword>
<dbReference type="InterPro" id="IPR004107">
    <property type="entry name" value="Integrase_SAM-like_N"/>
</dbReference>
<evidence type="ECO:0000313" key="13">
    <source>
        <dbReference type="Proteomes" id="UP000267368"/>
    </source>
</evidence>
<dbReference type="EMBL" id="QICB01000003">
    <property type="protein sequence ID" value="RNL19839.1"/>
    <property type="molecule type" value="Genomic_DNA"/>
</dbReference>
<name>A0A3N0AF76_9ACTN</name>
<dbReference type="InterPro" id="IPR002104">
    <property type="entry name" value="Integrase_catalytic"/>
</dbReference>
<evidence type="ECO:0000256" key="7">
    <source>
        <dbReference type="ARBA" id="ARBA00023172"/>
    </source>
</evidence>
<dbReference type="InterPro" id="IPR010998">
    <property type="entry name" value="Integrase_recombinase_N"/>
</dbReference>
<evidence type="ECO:0000259" key="11">
    <source>
        <dbReference type="PROSITE" id="PS51900"/>
    </source>
</evidence>
<dbReference type="AlphaFoldDB" id="A0A3N0AF76"/>
<dbReference type="PANTHER" id="PTHR30349">
    <property type="entry name" value="PHAGE INTEGRASE-RELATED"/>
    <property type="match status" value="1"/>
</dbReference>
<dbReference type="GO" id="GO:0003677">
    <property type="term" value="F:DNA binding"/>
    <property type="evidence" value="ECO:0007669"/>
    <property type="project" value="UniProtKB-UniRule"/>
</dbReference>
<dbReference type="PROSITE" id="PS51898">
    <property type="entry name" value="TYR_RECOMBINASE"/>
    <property type="match status" value="1"/>
</dbReference>
<keyword evidence="6 9" id="KW-0238">DNA-binding</keyword>
<sequence length="323" mass="36793">MLYDNDTIREIEREMSAVLDGTQMKKLHECLARVMGEQGSKSPNNATLLRDFLNAKTVEGCSPRTIQYYSVTLGHFVGSLASPLYAVGTAEVRDYLASRGESGTVSNVTLDNIRRIISSFFSWLEEEEIIYKSPVRRIKKIRSVMAVKPIITDEEMEFIRDSCRNLRDKAVIDLLASTGMRVGELVRLNREDIDFEKRECVVHGKGNKQRKVYFDAKAKIHLQSYLRHRSDQNPSLFVSLKAPFKSLNISGVESRLRDIGRKAAGLRLHPHKFRRTMATRAIDKGMPIEQVQVLLGHSKIDTTLCYAMVDQQNVKRSHSKYIS</sequence>
<accession>A0A3N0AF76</accession>
<keyword evidence="8" id="KW-0131">Cell cycle</keyword>
<dbReference type="PROSITE" id="PS51900">
    <property type="entry name" value="CB"/>
    <property type="match status" value="1"/>
</dbReference>
<evidence type="ECO:0000256" key="9">
    <source>
        <dbReference type="PROSITE-ProRule" id="PRU01248"/>
    </source>
</evidence>
<feature type="domain" description="Core-binding (CB)" evidence="11">
    <location>
        <begin position="43"/>
        <end position="125"/>
    </location>
</feature>
<dbReference type="OrthoDB" id="3183879at2"/>
<keyword evidence="7" id="KW-0233">DNA recombination</keyword>
<gene>
    <name evidence="12" type="ORF">DMP07_05575</name>
</gene>
<keyword evidence="3" id="KW-0132">Cell division</keyword>
<feature type="domain" description="Tyr recombinase" evidence="10">
    <location>
        <begin position="146"/>
        <end position="319"/>
    </location>
</feature>
<proteinExistence type="predicted"/>
<evidence type="ECO:0000256" key="2">
    <source>
        <dbReference type="ARBA" id="ARBA00022490"/>
    </source>
</evidence>
<protein>
    <submittedName>
        <fullName evidence="12">Integrase</fullName>
    </submittedName>
</protein>
<dbReference type="GO" id="GO:0006310">
    <property type="term" value="P:DNA recombination"/>
    <property type="evidence" value="ECO:0007669"/>
    <property type="project" value="UniProtKB-KW"/>
</dbReference>
<reference evidence="13" key="1">
    <citation type="submission" date="2018-05" db="EMBL/GenBank/DDBJ databases">
        <title>Genome Sequencing of selected type strains of the family Eggerthellaceae.</title>
        <authorList>
            <person name="Danylec N."/>
            <person name="Stoll D.A."/>
            <person name="Doetsch A."/>
            <person name="Huch M."/>
        </authorList>
    </citation>
    <scope>NUCLEOTIDE SEQUENCE [LARGE SCALE GENOMIC DNA]</scope>
    <source>
        <strain evidence="13">DSM 17537</strain>
    </source>
</reference>